<organism evidence="1 2">
    <name type="scientific">Pseudomonas synxantha</name>
    <dbReference type="NCBI Taxonomy" id="47883"/>
    <lineage>
        <taxon>Bacteria</taxon>
        <taxon>Pseudomonadati</taxon>
        <taxon>Pseudomonadota</taxon>
        <taxon>Gammaproteobacteria</taxon>
        <taxon>Pseudomonadales</taxon>
        <taxon>Pseudomonadaceae</taxon>
        <taxon>Pseudomonas</taxon>
    </lineage>
</organism>
<evidence type="ECO:0000313" key="2">
    <source>
        <dbReference type="Proteomes" id="UP000268696"/>
    </source>
</evidence>
<accession>A0A3G7U4G6</accession>
<dbReference type="EMBL" id="CP027754">
    <property type="protein sequence ID" value="AZE53459.1"/>
    <property type="molecule type" value="Genomic_DNA"/>
</dbReference>
<reference evidence="1 2" key="1">
    <citation type="submission" date="2018-03" db="EMBL/GenBank/DDBJ databases">
        <title>Diversity of phytobeneficial traits revealed by whole-genome analysis of worldwide-isolated phenazine-producing Pseudomonas spp.</title>
        <authorList>
            <person name="Biessy A."/>
            <person name="Novinscak A."/>
            <person name="Blom J."/>
            <person name="Leger G."/>
            <person name="Thomashow L.S."/>
            <person name="Cazorla F.M."/>
            <person name="Josic D."/>
            <person name="Filion M."/>
        </authorList>
    </citation>
    <scope>NUCLEOTIDE SEQUENCE [LARGE SCALE GENOMIC DNA]</scope>
    <source>
        <strain evidence="1 2">30B</strain>
    </source>
</reference>
<dbReference type="Proteomes" id="UP000268696">
    <property type="component" value="Chromosome"/>
</dbReference>
<dbReference type="AlphaFoldDB" id="A0A3G7U4G6"/>
<protein>
    <submittedName>
        <fullName evidence="1">Uncharacterized protein</fullName>
    </submittedName>
</protein>
<gene>
    <name evidence="1" type="ORF">C4K03_1288</name>
</gene>
<evidence type="ECO:0000313" key="1">
    <source>
        <dbReference type="EMBL" id="AZE53459.1"/>
    </source>
</evidence>
<sequence length="32" mass="3448">MNRYLIIATAATGTLVVLAVNLYLQHGMPLCS</sequence>
<proteinExistence type="predicted"/>
<name>A0A3G7U4G6_9PSED</name>